<evidence type="ECO:0000313" key="2">
    <source>
        <dbReference type="Proteomes" id="UP000753802"/>
    </source>
</evidence>
<dbReference type="Proteomes" id="UP000753802">
    <property type="component" value="Unassembled WGS sequence"/>
</dbReference>
<accession>A0ABW9ZUL0</accession>
<organism evidence="1 2">
    <name type="scientific">Sediminibacterium roseum</name>
    <dbReference type="NCBI Taxonomy" id="1978412"/>
    <lineage>
        <taxon>Bacteria</taxon>
        <taxon>Pseudomonadati</taxon>
        <taxon>Bacteroidota</taxon>
        <taxon>Chitinophagia</taxon>
        <taxon>Chitinophagales</taxon>
        <taxon>Chitinophagaceae</taxon>
        <taxon>Sediminibacterium</taxon>
    </lineage>
</organism>
<gene>
    <name evidence="1" type="ORF">GWC95_12220</name>
</gene>
<dbReference type="EMBL" id="JAACJS010000015">
    <property type="protein sequence ID" value="NCI50694.1"/>
    <property type="molecule type" value="Genomic_DNA"/>
</dbReference>
<comment type="caution">
    <text evidence="1">The sequence shown here is derived from an EMBL/GenBank/DDBJ whole genome shotgun (WGS) entry which is preliminary data.</text>
</comment>
<protein>
    <submittedName>
        <fullName evidence="1">Uncharacterized protein</fullName>
    </submittedName>
</protein>
<evidence type="ECO:0000313" key="1">
    <source>
        <dbReference type="EMBL" id="NCI50694.1"/>
    </source>
</evidence>
<reference evidence="1 2" key="1">
    <citation type="submission" date="2020-01" db="EMBL/GenBank/DDBJ databases">
        <title>Genome analysis.</title>
        <authorList>
            <person name="Wu S."/>
            <person name="Wang G."/>
        </authorList>
    </citation>
    <scope>NUCLEOTIDE SEQUENCE [LARGE SCALE GENOMIC DNA]</scope>
    <source>
        <strain evidence="1 2">SYL130</strain>
    </source>
</reference>
<keyword evidence="2" id="KW-1185">Reference proteome</keyword>
<proteinExistence type="predicted"/>
<sequence length="86" mass="9771">MPSQKNGPPLHALNAAETKDPMLVIDEFFDFADLDDVRQLLWTWLKVTVTGTYHKELSSSERSAILSMYEKLEKLVEAAHVLRGRA</sequence>
<dbReference type="RefSeq" id="WP_161819009.1">
    <property type="nucleotide sequence ID" value="NZ_JAACJS010000015.1"/>
</dbReference>
<name>A0ABW9ZUL0_9BACT</name>